<dbReference type="OrthoDB" id="4157259at2759"/>
<dbReference type="AlphaFoldDB" id="A0A6J3LY08"/>
<protein>
    <submittedName>
        <fullName evidence="3">Uncharacterized protein</fullName>
    </submittedName>
</protein>
<accession>A0A6J3LY08</accession>
<name>A0A6J3LY08_9PEZI</name>
<evidence type="ECO:0000256" key="1">
    <source>
        <dbReference type="SAM" id="Phobius"/>
    </source>
</evidence>
<feature type="transmembrane region" description="Helical" evidence="1">
    <location>
        <begin position="145"/>
        <end position="172"/>
    </location>
</feature>
<keyword evidence="1" id="KW-1133">Transmembrane helix</keyword>
<gene>
    <name evidence="3" type="ORF">K489DRAFT_372401</name>
</gene>
<dbReference type="Proteomes" id="UP000504637">
    <property type="component" value="Unplaced"/>
</dbReference>
<dbReference type="RefSeq" id="XP_033457662.1">
    <property type="nucleotide sequence ID" value="XM_033603333.1"/>
</dbReference>
<organism evidence="3">
    <name type="scientific">Dissoconium aciculare CBS 342.82</name>
    <dbReference type="NCBI Taxonomy" id="1314786"/>
    <lineage>
        <taxon>Eukaryota</taxon>
        <taxon>Fungi</taxon>
        <taxon>Dikarya</taxon>
        <taxon>Ascomycota</taxon>
        <taxon>Pezizomycotina</taxon>
        <taxon>Dothideomycetes</taxon>
        <taxon>Dothideomycetidae</taxon>
        <taxon>Mycosphaerellales</taxon>
        <taxon>Dissoconiaceae</taxon>
        <taxon>Dissoconium</taxon>
    </lineage>
</organism>
<keyword evidence="1" id="KW-0472">Membrane</keyword>
<reference evidence="3" key="1">
    <citation type="submission" date="2020-01" db="EMBL/GenBank/DDBJ databases">
        <authorList>
            <consortium name="DOE Joint Genome Institute"/>
            <person name="Haridas S."/>
            <person name="Albert R."/>
            <person name="Binder M."/>
            <person name="Bloem J."/>
            <person name="Labutti K."/>
            <person name="Salamov A."/>
            <person name="Andreopoulos B."/>
            <person name="Baker S.E."/>
            <person name="Barry K."/>
            <person name="Bills G."/>
            <person name="Bluhm B.H."/>
            <person name="Cannon C."/>
            <person name="Castanera R."/>
            <person name="Culley D.E."/>
            <person name="Daum C."/>
            <person name="Ezra D."/>
            <person name="Gonzalez J.B."/>
            <person name="Henrissat B."/>
            <person name="Kuo A."/>
            <person name="Liang C."/>
            <person name="Lipzen A."/>
            <person name="Lutzoni F."/>
            <person name="Magnuson J."/>
            <person name="Mondo S."/>
            <person name="Nolan M."/>
            <person name="Ohm R."/>
            <person name="Pangilinan J."/>
            <person name="Park H.-J."/>
            <person name="Ramirez L."/>
            <person name="Alfaro M."/>
            <person name="Sun H."/>
            <person name="Tritt A."/>
            <person name="Yoshinaga Y."/>
            <person name="Zwiers L.-H."/>
            <person name="Turgeon B.G."/>
            <person name="Goodwin S.B."/>
            <person name="Spatafora J.W."/>
            <person name="Crous P.W."/>
            <person name="Grigoriev I.V."/>
        </authorList>
    </citation>
    <scope>NUCLEOTIDE SEQUENCE</scope>
    <source>
        <strain evidence="3">CBS 342.82</strain>
    </source>
</reference>
<reference evidence="3" key="2">
    <citation type="submission" date="2020-04" db="EMBL/GenBank/DDBJ databases">
        <authorList>
            <consortium name="NCBI Genome Project"/>
        </authorList>
    </citation>
    <scope>NUCLEOTIDE SEQUENCE</scope>
    <source>
        <strain evidence="3">CBS 342.82</strain>
    </source>
</reference>
<reference evidence="3" key="3">
    <citation type="submission" date="2025-08" db="UniProtKB">
        <authorList>
            <consortium name="RefSeq"/>
        </authorList>
    </citation>
    <scope>IDENTIFICATION</scope>
    <source>
        <strain evidence="3">CBS 342.82</strain>
    </source>
</reference>
<keyword evidence="2" id="KW-1185">Reference proteome</keyword>
<proteinExistence type="predicted"/>
<dbReference type="GeneID" id="54361133"/>
<keyword evidence="1" id="KW-0812">Transmembrane</keyword>
<evidence type="ECO:0000313" key="3">
    <source>
        <dbReference type="RefSeq" id="XP_033457662.1"/>
    </source>
</evidence>
<evidence type="ECO:0000313" key="2">
    <source>
        <dbReference type="Proteomes" id="UP000504637"/>
    </source>
</evidence>
<sequence length="297" mass="33333">MGSRDCSGIPTVRFTQMESSAMRMPGAAGIYMYLGSTWAQFIARAALKPADHTTPHFRHPLGSHRSLYFTLLNTLQGLNHNLGILPVPHHRRYTSSSSYTPTTVRTPTAIASLELAQRVSQLRHVVFHAHPTAEAGRRRLEQHRLVTSIVIFLVSLLLTTFRFLLLLFYYSWELNPVDQFHPVHTKHVVQSEAKGTHVGISTLCWLDLTSPTFTTRGSHVTGSSFTRSEYTVVNVSHSHGPPRLVTCVKSSQGFDWNQELFLPSYAADFDARVLEHRSDPVEDIILSDEEAAAMMPQ</sequence>